<protein>
    <submittedName>
        <fullName evidence="4">Tellurite resistance protein TerA</fullName>
    </submittedName>
</protein>
<evidence type="ECO:0000313" key="5">
    <source>
        <dbReference type="Proteomes" id="UP000199093"/>
    </source>
</evidence>
<feature type="compositionally biased region" description="Pro residues" evidence="2">
    <location>
        <begin position="178"/>
        <end position="191"/>
    </location>
</feature>
<proteinExistence type="predicted"/>
<accession>A0A1G8UQX4</accession>
<dbReference type="GO" id="GO:0046690">
    <property type="term" value="P:response to tellurium ion"/>
    <property type="evidence" value="ECO:0007669"/>
    <property type="project" value="UniProtKB-KW"/>
</dbReference>
<dbReference type="Gene3D" id="2.60.60.30">
    <property type="entry name" value="sav2460 like domains"/>
    <property type="match status" value="2"/>
</dbReference>
<dbReference type="STRING" id="555512.SAMN04487993_10483"/>
<dbReference type="Proteomes" id="UP000199093">
    <property type="component" value="Unassembled WGS sequence"/>
</dbReference>
<dbReference type="PANTHER" id="PTHR32097">
    <property type="entry name" value="CAMP-BINDING PROTEIN 1-RELATED"/>
    <property type="match status" value="1"/>
</dbReference>
<dbReference type="InterPro" id="IPR051324">
    <property type="entry name" value="Stress/Tellurium_Resist"/>
</dbReference>
<sequence length="394" mass="42280">MTTLAMGANAPLSGQKTTLTVEVLGGSADVTALQLYADGKVRGDGDMCFFNQTSIGGGTVSLSVSGSRSSFELDLGRIAQNVEKIVFTAALEQGTFGSVSGVKVSSSERHELAVETAGRSEAALILAEIYRRNGQWKLRNVSQGFNGGLQAIAEYFGVEVTSAAPTPPPAPGAAQPKPAAPPPVPPQPAPKPVSLSKVSLTKNERTVSLKKKDGRFGRIQVNLNWNQKKKSGGLFGLGKTGIDLDLGAFVEFKDGYRNVVQALGNSFGSFGQEPYVQLKGDDRTGAVTDGEWLEINGDKWPEFKRVLIYAFIYEGVANWAETDGVIRLMVPGQPEVEVRMNEVAGDSRDGMCAIALLENMGGEIKVSREVRFFRGHKFMDEAYGFGFRWTAGSK</sequence>
<name>A0A1G8UQX4_9RHOB</name>
<reference evidence="4 5" key="1">
    <citation type="submission" date="2016-10" db="EMBL/GenBank/DDBJ databases">
        <authorList>
            <person name="de Groot N.N."/>
        </authorList>
    </citation>
    <scope>NUCLEOTIDE SEQUENCE [LARGE SCALE GENOMIC DNA]</scope>
    <source>
        <strain evidence="4 5">DSM 26424</strain>
    </source>
</reference>
<dbReference type="InterPro" id="IPR003325">
    <property type="entry name" value="TerD"/>
</dbReference>
<evidence type="ECO:0000256" key="2">
    <source>
        <dbReference type="SAM" id="MobiDB-lite"/>
    </source>
</evidence>
<gene>
    <name evidence="4" type="ORF">SAMN04487993_10483</name>
</gene>
<dbReference type="RefSeq" id="WP_089852440.1">
    <property type="nucleotide sequence ID" value="NZ_FNEJ01000048.1"/>
</dbReference>
<evidence type="ECO:0000313" key="4">
    <source>
        <dbReference type="EMBL" id="SDJ56139.1"/>
    </source>
</evidence>
<keyword evidence="5" id="KW-1185">Reference proteome</keyword>
<feature type="region of interest" description="Disordered" evidence="2">
    <location>
        <begin position="165"/>
        <end position="196"/>
    </location>
</feature>
<evidence type="ECO:0000256" key="1">
    <source>
        <dbReference type="ARBA" id="ARBA00022686"/>
    </source>
</evidence>
<dbReference type="PANTHER" id="PTHR32097:SF3">
    <property type="entry name" value="TELLURITE RESISTANCE PROTEIN"/>
    <property type="match status" value="1"/>
</dbReference>
<dbReference type="AlphaFoldDB" id="A0A1G8UQX4"/>
<dbReference type="OrthoDB" id="570928at2"/>
<organism evidence="4 5">
    <name type="scientific">Salipiger marinus</name>
    <dbReference type="NCBI Taxonomy" id="555512"/>
    <lineage>
        <taxon>Bacteria</taxon>
        <taxon>Pseudomonadati</taxon>
        <taxon>Pseudomonadota</taxon>
        <taxon>Alphaproteobacteria</taxon>
        <taxon>Rhodobacterales</taxon>
        <taxon>Roseobacteraceae</taxon>
        <taxon>Salipiger</taxon>
    </lineage>
</organism>
<dbReference type="Pfam" id="PF02342">
    <property type="entry name" value="TerD"/>
    <property type="match status" value="1"/>
</dbReference>
<dbReference type="InterPro" id="IPR017115">
    <property type="entry name" value="Tellurite_resistance_TerA"/>
</dbReference>
<dbReference type="CDD" id="cd06974">
    <property type="entry name" value="TerD_like"/>
    <property type="match status" value="2"/>
</dbReference>
<evidence type="ECO:0000259" key="3">
    <source>
        <dbReference type="Pfam" id="PF02342"/>
    </source>
</evidence>
<keyword evidence="1" id="KW-0778">Tellurium resistance</keyword>
<dbReference type="EMBL" id="FNEJ01000048">
    <property type="protein sequence ID" value="SDJ56139.1"/>
    <property type="molecule type" value="Genomic_DNA"/>
</dbReference>
<dbReference type="PIRSF" id="PIRSF037118">
    <property type="entry name" value="Tellurite_resistance_TerA"/>
    <property type="match status" value="1"/>
</dbReference>
<feature type="domain" description="TerD" evidence="3">
    <location>
        <begin position="28"/>
        <end position="156"/>
    </location>
</feature>